<dbReference type="InterPro" id="IPR049470">
    <property type="entry name" value="TRM61_C"/>
</dbReference>
<sequence>MPPVRTVKHETDVIVPRAGETYVADDGTVSQVLDDHIDANYEPTEEEVLEFADWIGMKLPQDSEFLWLAREGLKTPLPKEWKPCSTNDGEIYYFNFKTGESSWDHPMDSIFRQRFEQEKEKARARKSVSATSSTAANRSTSGPNSSTPSNSTSAIPQTHVMMTDTGVLRRDAGPGAAPGLSPVVTSISGGAKGVSAGNACREAKPIMHYPLQQQSRSATVTTRTTANPQSAAGSSAITAAAAGNPSRSSSGPAPKKVGAAEVSSAAPPRIVSEAERALEERVQREMQLALEAERSKIEEAHQGTMSALQSNFDKDVAELRSADAARRATSSRQEEEERERRLQQTRNMCEDNYGDELRSLEREVESYAAKLQKLEAEAARATSGNTQRAAIEAELKTALAQQRADAEADIKKQHDAAMEAAQSAHAAAMQKVRDEEQNRITAAKQAWQRKFDDEERALALQAEIERKRLEVQLKELDGKLASFAARAEASTMTATPPATGSSPPGSGESLSERLARVAAAKAAQLQDIEASAAREQSDVRTDGEAALAELAKQAQPGQQAAQLLPAGATPIGPLSRMASYSSDRSGVVTLQGGARPTSATLSVAFTQELNRIRLARGKDRQERLAKLRADREAALAATEAPSHSASAAKSRGSDTGGDTETTPPSGSGSSLTTVDELKAAHAVELEAKKVLYAKMEEDLKQRYACEAADAAGATTAMQQSALVAKAVDTEMDLYIRQATARHDRMRAEAAAKRDKALADHQLAMEAYERRKLEAETRQAREQQEAQEAFIQSRLGTAVAAERTKLAADHAAAMARLDARYDEERDAVKAEVEEEMAAYVAAVQQEIKTPASATAASGDKVQGAAAPSATADTREGTAATEALCSQVEKQHADRQAEWSSRKRIQAAQRAALEEKQATLQAQKLRAEQHVEALKEEVTDLVAAVQAAEARQPSPSSPSTPSRSPPASTLASAATVGGHLRSMHEASMQALEQGYRSQEAALEAELQTWRGKIRALQQSQLQQSYASTSLSTPRQQVLTDIAHLGSAAMRPTSSYVLHRHPSPIATAAAGASLLNTPTISMSLQDSPWQPTTRAGLPTLQAEMMACGPSLTTGVPGTTEAILSYQQRQRVLQQRQASLEAAREAILGAVGGVHRSRQELLSLVLSRLIERLDAVTGQAVQLQHQHQHQRYSRSQSATRADVRTETAPSPHARAHSAHSHHCDARGPPKRGSARRAAAELRPATSHPSGACSCHSTTVIAVDEVTDALASSRQERRLRSLVFRFCQPFDLPEIINNALRGAVLHCKAGKFDHNSIIGRPLGIYVKGRSNQKNDPRESSVLILQNSADMWTQAVPHRTQIIYDTDIAVILLNLRLGPGKKVVEAGTGSGSLTHSLAKAVAPSGCVYTCDFHKQRCLEARAEFRGNGLDSHLVCSQWRDVCTTNTGAADVVDGVDADVAAMEAPLTGFGVPAASVDAIFLDVPAPWAAIENVCHVLKEGGMLCTFSPCMEQTQRTVEALRAAPHHFVDIRTVEALTKFFEPVFKRARDTRDRDCTKFRASFVSKGHSAYLTFARRRLAKSERLEVEKVLEVNGAEKDGVKGASTAYIGLKVLTFSLSTILTRLLLPYQNGVYFTFNVYNDAVLFIAREATRNVASRLPIIEPSAEAEDSAEQDGKGGAAHEMSPAERGRAPSAPSASSTRTPASLVRVANVRAVVSIAFCSVPLAIVVAAVVEALGTCLGAASFFPSMMQHARASQQVFRKAENASGLDGASTLTGLPFLLLPYMPETTVVLCAVLMAAVEPCVVLVQSLNLFRVVVLAECATLVARLCTIIGIVYACQRNSAGGRTPQGEVGNGLRTMWEARMALAFGQLAYAITHVIYYSLVLSGLPVARWLGSSTAMEQVRAAALLAHARDMGHSEQDIGPGRSAGDAKAAPSSALAAPLQAGRWATFAFPFCFYSIVDSVAVCRRYASLFSTFLRESLLRLVLSEGESLTLTSLGSETARGYYQLISSLGSLVARLLFRIWENACFVKWSREASLGHRHTAVQLLKLMLRLAFYVSFSFTLLGPPLAKTFLATMYTSRWATPQVSTALQLYFYDLPLMAWNGLLEAFLRAVASPAVLQRLQRWMVGETVLYIAACYVTLVAFGKADSQGESVSVLVLLNIFNTLWRCGVSIYLLVSSPGAAVGSATAASTDAQAKDGGGPAAPAAPSLAPPSPIVHLRDFASLFPKHIVGSILGIFVCSRVLRAYSVVTIAAVGLAYAAVILAWDGEVRQLLVTPVWSRVRPLLLGSHDGSHVGLATAPPRSVELPESMAA</sequence>
<feature type="compositionally biased region" description="Low complexity" evidence="7">
    <location>
        <begin position="213"/>
        <end position="242"/>
    </location>
</feature>
<dbReference type="GO" id="GO:0030488">
    <property type="term" value="P:tRNA methylation"/>
    <property type="evidence" value="ECO:0007669"/>
    <property type="project" value="InterPro"/>
</dbReference>
<feature type="region of interest" description="Disordered" evidence="7">
    <location>
        <begin position="116"/>
        <end position="158"/>
    </location>
</feature>
<feature type="transmembrane region" description="Helical" evidence="8">
    <location>
        <begin position="1811"/>
        <end position="1833"/>
    </location>
</feature>
<dbReference type="FunFam" id="3.40.50.150:FF:000422">
    <property type="entry name" value="tRNA (adenine(58)-N(1))-methyltransferase"/>
    <property type="match status" value="1"/>
</dbReference>
<dbReference type="VEuPathDB" id="TriTrypDB:LdCL_280030900"/>
<dbReference type="SUPFAM" id="SSF53335">
    <property type="entry name" value="S-adenosyl-L-methionine-dependent methyltransferases"/>
    <property type="match status" value="1"/>
</dbReference>
<reference evidence="11" key="1">
    <citation type="submission" date="2019-02" db="EMBL/GenBank/DDBJ databases">
        <title>FDA dAtabase for Regulatory Grade micrObial Sequences (FDA-ARGOS): Supporting development and validation of Infectious Disease Dx tests.</title>
        <authorList>
            <person name="Duncan R."/>
            <person name="Fisher C."/>
            <person name="Tallon L."/>
            <person name="Sadzewicz L."/>
            <person name="Sengamalay N."/>
            <person name="Ott S."/>
            <person name="Godinez A."/>
            <person name="Nagaraj S."/>
            <person name="Vavikolanu K."/>
            <person name="Vyas G."/>
            <person name="Nadendla S."/>
            <person name="Aluvathingal J."/>
            <person name="Sichtig H."/>
        </authorList>
    </citation>
    <scope>NUCLEOTIDE SEQUENCE [LARGE SCALE GENOMIC DNA]</scope>
    <source>
        <strain evidence="11">FDAARGOS_360</strain>
    </source>
</reference>
<dbReference type="InterPro" id="IPR014816">
    <property type="entry name" value="tRNA_MeTrfase_Gcd14"/>
</dbReference>
<dbReference type="GO" id="GO:0160107">
    <property type="term" value="F:tRNA (adenine(58)-N1)-methyltransferase activity"/>
    <property type="evidence" value="ECO:0007669"/>
    <property type="project" value="UniProtKB-EC"/>
</dbReference>
<evidence type="ECO:0000313" key="10">
    <source>
        <dbReference type="EMBL" id="TPP40390.1"/>
    </source>
</evidence>
<dbReference type="SUPFAM" id="SSF51045">
    <property type="entry name" value="WW domain"/>
    <property type="match status" value="1"/>
</dbReference>
<feature type="region of interest" description="Disordered" evidence="7">
    <location>
        <begin position="1180"/>
        <end position="1248"/>
    </location>
</feature>
<evidence type="ECO:0000256" key="2">
    <source>
        <dbReference type="ARBA" id="ARBA00022603"/>
    </source>
</evidence>
<dbReference type="CDD" id="cd00201">
    <property type="entry name" value="WW"/>
    <property type="match status" value="1"/>
</dbReference>
<feature type="domain" description="WW" evidence="9">
    <location>
        <begin position="75"/>
        <end position="108"/>
    </location>
</feature>
<feature type="region of interest" description="Disordered" evidence="7">
    <location>
        <begin position="851"/>
        <end position="876"/>
    </location>
</feature>
<dbReference type="VEuPathDB" id="TriTrypDB:LDHU3_28.3500"/>
<comment type="caution">
    <text evidence="10">The sequence shown here is derived from an EMBL/GenBank/DDBJ whole genome shotgun (WGS) entry which is preliminary data.</text>
</comment>
<dbReference type="VEuPathDB" id="TriTrypDB:LdBPK_282570.1"/>
<keyword evidence="8" id="KW-1133">Transmembrane helix</keyword>
<feature type="compositionally biased region" description="Basic and acidic residues" evidence="7">
    <location>
        <begin position="321"/>
        <end position="342"/>
    </location>
</feature>
<keyword evidence="4" id="KW-0949">S-adenosyl-L-methionine</keyword>
<name>A0A504X2S0_LEIDO</name>
<feature type="transmembrane region" description="Helical" evidence="8">
    <location>
        <begin position="1717"/>
        <end position="1740"/>
    </location>
</feature>
<dbReference type="VEuPathDB" id="TriTrypDB:LdCL_280030800"/>
<dbReference type="Proteomes" id="UP000318821">
    <property type="component" value="Unassembled WGS sequence"/>
</dbReference>
<feature type="transmembrane region" description="Helical" evidence="8">
    <location>
        <begin position="2090"/>
        <end position="2110"/>
    </location>
</feature>
<dbReference type="InterPro" id="IPR053233">
    <property type="entry name" value="ABRA-related"/>
</dbReference>
<evidence type="ECO:0000256" key="4">
    <source>
        <dbReference type="ARBA" id="ARBA00022691"/>
    </source>
</evidence>
<feature type="coiled-coil region" evidence="6">
    <location>
        <begin position="735"/>
        <end position="784"/>
    </location>
</feature>
<feature type="compositionally biased region" description="Low complexity" evidence="7">
    <location>
        <begin position="656"/>
        <end position="672"/>
    </location>
</feature>
<proteinExistence type="predicted"/>
<evidence type="ECO:0000256" key="5">
    <source>
        <dbReference type="ARBA" id="ARBA00022694"/>
    </source>
</evidence>
<evidence type="ECO:0000256" key="3">
    <source>
        <dbReference type="ARBA" id="ARBA00022679"/>
    </source>
</evidence>
<keyword evidence="2 10" id="KW-0489">Methyltransferase</keyword>
<keyword evidence="8" id="KW-0812">Transmembrane</keyword>
<feature type="region of interest" description="Disordered" evidence="7">
    <location>
        <begin position="487"/>
        <end position="515"/>
    </location>
</feature>
<dbReference type="VEuPathDB" id="TriTrypDB:LdBPK_282580.1"/>
<feature type="coiled-coil region" evidence="6">
    <location>
        <begin position="418"/>
        <end position="486"/>
    </location>
</feature>
<dbReference type="PANTHER" id="PTHR21715:SF3">
    <property type="entry name" value="WW DOMAIN-CONTAINING PROTEIN"/>
    <property type="match status" value="1"/>
</dbReference>
<keyword evidence="6" id="KW-0175">Coiled coil</keyword>
<feature type="transmembrane region" description="Helical" evidence="8">
    <location>
        <begin position="1784"/>
        <end position="1805"/>
    </location>
</feature>
<dbReference type="Pfam" id="PF08704">
    <property type="entry name" value="GCD14"/>
    <property type="match status" value="1"/>
</dbReference>
<dbReference type="VEuPathDB" id="TriTrypDB:LdCL_280030700"/>
<feature type="region of interest" description="Disordered" evidence="7">
    <location>
        <begin position="211"/>
        <end position="268"/>
    </location>
</feature>
<dbReference type="Gene3D" id="3.40.50.150">
    <property type="entry name" value="Vaccinia Virus protein VP39"/>
    <property type="match status" value="1"/>
</dbReference>
<feature type="compositionally biased region" description="Low complexity" evidence="7">
    <location>
        <begin position="1685"/>
        <end position="1694"/>
    </location>
</feature>
<evidence type="ECO:0000256" key="8">
    <source>
        <dbReference type="SAM" id="Phobius"/>
    </source>
</evidence>
<dbReference type="Pfam" id="PF00397">
    <property type="entry name" value="WW"/>
    <property type="match status" value="1"/>
</dbReference>
<feature type="compositionally biased region" description="Low complexity" evidence="7">
    <location>
        <begin position="487"/>
        <end position="509"/>
    </location>
</feature>
<dbReference type="VEuPathDB" id="TriTrypDB:LDHU3_28.3490"/>
<keyword evidence="8" id="KW-0472">Membrane</keyword>
<feature type="transmembrane region" description="Helical" evidence="8">
    <location>
        <begin position="2050"/>
        <end position="2070"/>
    </location>
</feature>
<dbReference type="InterPro" id="IPR007594">
    <property type="entry name" value="RFT1"/>
</dbReference>
<dbReference type="InterPro" id="IPR029063">
    <property type="entry name" value="SAM-dependent_MTases_sf"/>
</dbReference>
<dbReference type="VEuPathDB" id="TriTrypDB:LdBPK_282560.1"/>
<dbReference type="PROSITE" id="PS01159">
    <property type="entry name" value="WW_DOMAIN_1"/>
    <property type="match status" value="1"/>
</dbReference>
<evidence type="ECO:0000313" key="11">
    <source>
        <dbReference type="Proteomes" id="UP000318821"/>
    </source>
</evidence>
<dbReference type="GO" id="GO:0031515">
    <property type="term" value="C:tRNA (m1A) methyltransferase complex"/>
    <property type="evidence" value="ECO:0007669"/>
    <property type="project" value="InterPro"/>
</dbReference>
<evidence type="ECO:0000259" key="9">
    <source>
        <dbReference type="PROSITE" id="PS50020"/>
    </source>
</evidence>
<keyword evidence="3 10" id="KW-0808">Transferase</keyword>
<feature type="region of interest" description="Disordered" evidence="7">
    <location>
        <begin position="945"/>
        <end position="973"/>
    </location>
</feature>
<dbReference type="GO" id="GO:0006488">
    <property type="term" value="P:dolichol-linked oligosaccharide biosynthetic process"/>
    <property type="evidence" value="ECO:0007669"/>
    <property type="project" value="InterPro"/>
</dbReference>
<dbReference type="EMBL" id="RHLD01000012">
    <property type="protein sequence ID" value="TPP40390.1"/>
    <property type="molecule type" value="Genomic_DNA"/>
</dbReference>
<evidence type="ECO:0000256" key="1">
    <source>
        <dbReference type="ARBA" id="ARBA00012796"/>
    </source>
</evidence>
<dbReference type="PANTHER" id="PTHR21715">
    <property type="entry name" value="RH04127P"/>
    <property type="match status" value="1"/>
</dbReference>
<dbReference type="Pfam" id="PF04506">
    <property type="entry name" value="Rft-1"/>
    <property type="match status" value="1"/>
</dbReference>
<dbReference type="VEuPathDB" id="TriTrypDB:LDHU3_28.3480"/>
<dbReference type="InterPro" id="IPR001202">
    <property type="entry name" value="WW_dom"/>
</dbReference>
<feature type="transmembrane region" description="Helical" evidence="8">
    <location>
        <begin position="2122"/>
        <end position="2141"/>
    </location>
</feature>
<protein>
    <recommendedName>
        <fullName evidence="1">tRNA (adenine(58)-N(1))-methyltransferase</fullName>
        <ecNumber evidence="1">2.1.1.220</ecNumber>
    </recommendedName>
</protein>
<dbReference type="GO" id="GO:0016020">
    <property type="term" value="C:membrane"/>
    <property type="evidence" value="ECO:0007669"/>
    <property type="project" value="InterPro"/>
</dbReference>
<dbReference type="SMART" id="SM00456">
    <property type="entry name" value="WW"/>
    <property type="match status" value="1"/>
</dbReference>
<gene>
    <name evidence="10" type="ORF">CGC20_12875</name>
</gene>
<feature type="compositionally biased region" description="Low complexity" evidence="7">
    <location>
        <begin position="951"/>
        <end position="973"/>
    </location>
</feature>
<dbReference type="PROSITE" id="PS51620">
    <property type="entry name" value="SAM_TRM61"/>
    <property type="match status" value="1"/>
</dbReference>
<feature type="transmembrane region" description="Helical" evidence="8">
    <location>
        <begin position="2243"/>
        <end position="2263"/>
    </location>
</feature>
<dbReference type="Gene3D" id="3.30.1470.10">
    <property type="entry name" value="Photosystem I PsaD, reaction center subunit II"/>
    <property type="match status" value="1"/>
</dbReference>
<feature type="region of interest" description="Disordered" evidence="7">
    <location>
        <begin position="321"/>
        <end position="347"/>
    </location>
</feature>
<dbReference type="InterPro" id="IPR036020">
    <property type="entry name" value="WW_dom_sf"/>
</dbReference>
<organism evidence="10 11">
    <name type="scientific">Leishmania donovani</name>
    <dbReference type="NCBI Taxonomy" id="5661"/>
    <lineage>
        <taxon>Eukaryota</taxon>
        <taxon>Discoba</taxon>
        <taxon>Euglenozoa</taxon>
        <taxon>Kinetoplastea</taxon>
        <taxon>Metakinetoplastina</taxon>
        <taxon>Trypanosomatida</taxon>
        <taxon>Trypanosomatidae</taxon>
        <taxon>Leishmaniinae</taxon>
        <taxon>Leishmania</taxon>
    </lineage>
</organism>
<evidence type="ECO:0000256" key="7">
    <source>
        <dbReference type="SAM" id="MobiDB-lite"/>
    </source>
</evidence>
<dbReference type="PROSITE" id="PS50020">
    <property type="entry name" value="WW_DOMAIN_2"/>
    <property type="match status" value="1"/>
</dbReference>
<accession>A0A504X2S0</accession>
<evidence type="ECO:0000256" key="6">
    <source>
        <dbReference type="SAM" id="Coils"/>
    </source>
</evidence>
<dbReference type="EC" id="2.1.1.220" evidence="1"/>
<feature type="region of interest" description="Disordered" evidence="7">
    <location>
        <begin position="1659"/>
        <end position="1694"/>
    </location>
</feature>
<feature type="compositionally biased region" description="Low complexity" evidence="7">
    <location>
        <begin position="127"/>
        <end position="153"/>
    </location>
</feature>
<keyword evidence="5" id="KW-0819">tRNA processing</keyword>
<feature type="region of interest" description="Disordered" evidence="7">
    <location>
        <begin position="635"/>
        <end position="672"/>
    </location>
</feature>
<feature type="transmembrane region" description="Helical" evidence="8">
    <location>
        <begin position="1859"/>
        <end position="1878"/>
    </location>
</feature>
<feature type="transmembrane region" description="Helical" evidence="8">
    <location>
        <begin position="2153"/>
        <end position="2174"/>
    </location>
</feature>